<organism evidence="1 2">
    <name type="scientific">Parelaphostrongylus tenuis</name>
    <name type="common">Meningeal worm</name>
    <dbReference type="NCBI Taxonomy" id="148309"/>
    <lineage>
        <taxon>Eukaryota</taxon>
        <taxon>Metazoa</taxon>
        <taxon>Ecdysozoa</taxon>
        <taxon>Nematoda</taxon>
        <taxon>Chromadorea</taxon>
        <taxon>Rhabditida</taxon>
        <taxon>Rhabditina</taxon>
        <taxon>Rhabditomorpha</taxon>
        <taxon>Strongyloidea</taxon>
        <taxon>Metastrongylidae</taxon>
        <taxon>Parelaphostrongylus</taxon>
    </lineage>
</organism>
<dbReference type="SUPFAM" id="SSF48403">
    <property type="entry name" value="Ankyrin repeat"/>
    <property type="match status" value="1"/>
</dbReference>
<protein>
    <submittedName>
        <fullName evidence="1">Uncharacterized protein</fullName>
    </submittedName>
</protein>
<dbReference type="Gene3D" id="1.25.40.20">
    <property type="entry name" value="Ankyrin repeat-containing domain"/>
    <property type="match status" value="1"/>
</dbReference>
<reference evidence="1" key="1">
    <citation type="submission" date="2021-06" db="EMBL/GenBank/DDBJ databases">
        <title>Parelaphostrongylus tenuis whole genome reference sequence.</title>
        <authorList>
            <person name="Garwood T.J."/>
            <person name="Larsen P.A."/>
            <person name="Fountain-Jones N.M."/>
            <person name="Garbe J.R."/>
            <person name="Macchietto M.G."/>
            <person name="Kania S.A."/>
            <person name="Gerhold R.W."/>
            <person name="Richards J.E."/>
            <person name="Wolf T.M."/>
        </authorList>
    </citation>
    <scope>NUCLEOTIDE SEQUENCE</scope>
    <source>
        <strain evidence="1">MNPRO001-30</strain>
        <tissue evidence="1">Meninges</tissue>
    </source>
</reference>
<dbReference type="InterPro" id="IPR036770">
    <property type="entry name" value="Ankyrin_rpt-contain_sf"/>
</dbReference>
<gene>
    <name evidence="1" type="ORF">KIN20_029088</name>
</gene>
<evidence type="ECO:0000313" key="2">
    <source>
        <dbReference type="Proteomes" id="UP001196413"/>
    </source>
</evidence>
<comment type="caution">
    <text evidence="1">The sequence shown here is derived from an EMBL/GenBank/DDBJ whole genome shotgun (WGS) entry which is preliminary data.</text>
</comment>
<evidence type="ECO:0000313" key="1">
    <source>
        <dbReference type="EMBL" id="KAJ1368038.1"/>
    </source>
</evidence>
<dbReference type="Proteomes" id="UP001196413">
    <property type="component" value="Unassembled WGS sequence"/>
</dbReference>
<accession>A0AAD5R1R8</accession>
<keyword evidence="2" id="KW-1185">Reference proteome</keyword>
<dbReference type="EMBL" id="JAHQIW010006069">
    <property type="protein sequence ID" value="KAJ1368038.1"/>
    <property type="molecule type" value="Genomic_DNA"/>
</dbReference>
<name>A0AAD5R1R8_PARTN</name>
<dbReference type="Pfam" id="PF12796">
    <property type="entry name" value="Ank_2"/>
    <property type="match status" value="1"/>
</dbReference>
<proteinExistence type="predicted"/>
<sequence length="132" mass="15090">MMRSTQQPSLFLTQTEHDCNDLFEGMEKVESQERQSDPVTAAVVSGQFEDVQGAVEAGYDVNQRDDQKRAPLFTAVEVERLDICQCLVELVEQLSIRIEVLTVTLLYTLLYREETREIVKYLLSKEASKNSL</sequence>
<dbReference type="InterPro" id="IPR002110">
    <property type="entry name" value="Ankyrin_rpt"/>
</dbReference>
<dbReference type="AlphaFoldDB" id="A0AAD5R1R8"/>